<dbReference type="RefSeq" id="WP_245683169.1">
    <property type="nucleotide sequence ID" value="NZ_FNFC01000002.1"/>
</dbReference>
<dbReference type="InterPro" id="IPR058715">
    <property type="entry name" value="PDDEXK_nuclease-rel"/>
</dbReference>
<dbReference type="AlphaFoldDB" id="A0A1G8SXC1"/>
<evidence type="ECO:0000256" key="1">
    <source>
        <dbReference type="SAM" id="MobiDB-lite"/>
    </source>
</evidence>
<accession>A0A1G8SXC1</accession>
<dbReference type="EMBL" id="FNFC01000002">
    <property type="protein sequence ID" value="SDJ33824.1"/>
    <property type="molecule type" value="Genomic_DNA"/>
</dbReference>
<keyword evidence="3" id="KW-1185">Reference proteome</keyword>
<name>A0A1G8SXC1_9EURY</name>
<dbReference type="Pfam" id="PF25941">
    <property type="entry name" value="PDDEXK_16"/>
    <property type="match status" value="1"/>
</dbReference>
<dbReference type="Proteomes" id="UP000198856">
    <property type="component" value="Unassembled WGS sequence"/>
</dbReference>
<evidence type="ECO:0000313" key="2">
    <source>
        <dbReference type="EMBL" id="SDJ33824.1"/>
    </source>
</evidence>
<proteinExistence type="predicted"/>
<feature type="region of interest" description="Disordered" evidence="1">
    <location>
        <begin position="1"/>
        <end position="27"/>
    </location>
</feature>
<evidence type="ECO:0000313" key="3">
    <source>
        <dbReference type="Proteomes" id="UP000198856"/>
    </source>
</evidence>
<organism evidence="2 3">
    <name type="scientific">Halovenus aranensis</name>
    <dbReference type="NCBI Taxonomy" id="890420"/>
    <lineage>
        <taxon>Archaea</taxon>
        <taxon>Methanobacteriati</taxon>
        <taxon>Methanobacteriota</taxon>
        <taxon>Stenosarchaea group</taxon>
        <taxon>Halobacteria</taxon>
        <taxon>Halobacteriales</taxon>
        <taxon>Haloarculaceae</taxon>
        <taxon>Halovenus</taxon>
    </lineage>
</organism>
<dbReference type="STRING" id="890420.SAMN05216226_102193"/>
<reference evidence="2 3" key="1">
    <citation type="submission" date="2016-10" db="EMBL/GenBank/DDBJ databases">
        <authorList>
            <person name="de Groot N.N."/>
        </authorList>
    </citation>
    <scope>NUCLEOTIDE SEQUENCE [LARGE SCALE GENOMIC DNA]</scope>
    <source>
        <strain evidence="2 3">IBRC-M10015</strain>
    </source>
</reference>
<gene>
    <name evidence="2" type="ORF">SAMN05216226_102193</name>
</gene>
<feature type="region of interest" description="Disordered" evidence="1">
    <location>
        <begin position="121"/>
        <end position="153"/>
    </location>
</feature>
<feature type="compositionally biased region" description="Basic and acidic residues" evidence="1">
    <location>
        <begin position="121"/>
        <end position="132"/>
    </location>
</feature>
<protein>
    <submittedName>
        <fullName evidence="2">Uncharacterized protein</fullName>
    </submittedName>
</protein>
<sequence length="299" mass="33249">MTPWPVEHDGDEYQPVPPSWLDHPDAYHRQHRTGPRLLAVSVALRNHRTLRVRYVHPRSDEVLVCQTAAVEHNNGHCPEALVNGTGWPHSLHPGPSEPTDVRRECETEHLQDLWGDRLDQAASHEDGSKEVIADGGTRVPQNPMHPKRTGSSVESVVIDGEEGLATVGDREAAWHDAVTTTALTPTEERPFGSICVVETDTPVEIKGCLPEVQNGDGTVSGRWYIKREAHEQLTENTGVYWFTVYAPRPETPILAQIVVPAAVVNDLLAGSWYDNGRREVAKLTWTTILRESEVSNRAE</sequence>